<keyword evidence="3" id="KW-1185">Reference proteome</keyword>
<feature type="region of interest" description="Disordered" evidence="1">
    <location>
        <begin position="1"/>
        <end position="23"/>
    </location>
</feature>
<comment type="caution">
    <text evidence="2">The sequence shown here is derived from an EMBL/GenBank/DDBJ whole genome shotgun (WGS) entry which is preliminary data.</text>
</comment>
<evidence type="ECO:0000313" key="3">
    <source>
        <dbReference type="Proteomes" id="UP000289954"/>
    </source>
</evidence>
<name>A0A402DVJ8_9CELL</name>
<feature type="compositionally biased region" description="Basic and acidic residues" evidence="1">
    <location>
        <begin position="11"/>
        <end position="23"/>
    </location>
</feature>
<dbReference type="RefSeq" id="WP_130782798.1">
    <property type="nucleotide sequence ID" value="NZ_BIMR01000319.1"/>
</dbReference>
<dbReference type="Proteomes" id="UP000289954">
    <property type="component" value="Unassembled WGS sequence"/>
</dbReference>
<reference evidence="2 3" key="1">
    <citation type="submission" date="2019-01" db="EMBL/GenBank/DDBJ databases">
        <title>Draft genome sequence of Cellulomonas takizawaensis strain TKZ-21.</title>
        <authorList>
            <person name="Yamamura H."/>
            <person name="Hayashi T."/>
            <person name="Hamada M."/>
            <person name="Serisawa Y."/>
            <person name="Matsuyama K."/>
            <person name="Nakagawa Y."/>
            <person name="Otoguro M."/>
            <person name="Yanagida F."/>
            <person name="Hayakawa M."/>
        </authorList>
    </citation>
    <scope>NUCLEOTIDE SEQUENCE [LARGE SCALE GENOMIC DNA]</scope>
    <source>
        <strain evidence="2 3">NBRC12680</strain>
    </source>
</reference>
<dbReference type="AlphaFoldDB" id="A0A402DVJ8"/>
<organism evidence="2 3">
    <name type="scientific">Cellulomonas biazotea</name>
    <dbReference type="NCBI Taxonomy" id="1709"/>
    <lineage>
        <taxon>Bacteria</taxon>
        <taxon>Bacillati</taxon>
        <taxon>Actinomycetota</taxon>
        <taxon>Actinomycetes</taxon>
        <taxon>Micrococcales</taxon>
        <taxon>Cellulomonadaceae</taxon>
        <taxon>Cellulomonas</taxon>
    </lineage>
</organism>
<evidence type="ECO:0000313" key="2">
    <source>
        <dbReference type="EMBL" id="GCE78153.1"/>
    </source>
</evidence>
<evidence type="ECO:0000256" key="1">
    <source>
        <dbReference type="SAM" id="MobiDB-lite"/>
    </source>
</evidence>
<protein>
    <submittedName>
        <fullName evidence="2">Uncharacterized protein</fullName>
    </submittedName>
</protein>
<gene>
    <name evidence="2" type="ORF">CBZ_32090</name>
</gene>
<accession>A0A402DVJ8</accession>
<proteinExistence type="predicted"/>
<dbReference type="EMBL" id="BIMR01000319">
    <property type="protein sequence ID" value="GCE78153.1"/>
    <property type="molecule type" value="Genomic_DNA"/>
</dbReference>
<sequence>MRTADHPITPRADEPLAPHADRSPEALRVRRRILAALEGTGPVGFRVFASWAREAGLTHVACELIEEGLVGVREDGHVFRAWPTRRTHVR</sequence>